<accession>A0AAW4PUT2</accession>
<gene>
    <name evidence="2" type="ORF">EGH21_18770</name>
</gene>
<dbReference type="EMBL" id="RKLR01000010">
    <property type="protein sequence ID" value="MBX0325076.1"/>
    <property type="molecule type" value="Genomic_DNA"/>
</dbReference>
<name>A0AAW4PUT2_9EURY</name>
<dbReference type="Pfam" id="PF18545">
    <property type="entry name" value="HalOD1"/>
    <property type="match status" value="1"/>
</dbReference>
<evidence type="ECO:0000259" key="1">
    <source>
        <dbReference type="Pfam" id="PF18545"/>
    </source>
</evidence>
<comment type="caution">
    <text evidence="2">The sequence shown here is derived from an EMBL/GenBank/DDBJ whole genome shotgun (WGS) entry which is preliminary data.</text>
</comment>
<protein>
    <recommendedName>
        <fullName evidence="1">Halobacterial output domain-containing protein</fullName>
    </recommendedName>
</protein>
<evidence type="ECO:0000313" key="2">
    <source>
        <dbReference type="EMBL" id="MBX0325076.1"/>
    </source>
</evidence>
<reference evidence="2 3" key="1">
    <citation type="submission" date="2021-06" db="EMBL/GenBank/DDBJ databases">
        <title>Halomicroarcula sp. a new haloarchaeum isolated from saline soil.</title>
        <authorList>
            <person name="Duran-Viseras A."/>
            <person name="Sanchez-Porro C."/>
            <person name="Ventosa A."/>
        </authorList>
    </citation>
    <scope>NUCLEOTIDE SEQUENCE [LARGE SCALE GENOMIC DNA]</scope>
    <source>
        <strain evidence="2 3">F13</strain>
    </source>
</reference>
<evidence type="ECO:0000313" key="3">
    <source>
        <dbReference type="Proteomes" id="UP001430377"/>
    </source>
</evidence>
<proteinExistence type="predicted"/>
<organism evidence="2 3">
    <name type="scientific">Haloarcula rubra</name>
    <dbReference type="NCBI Taxonomy" id="2487747"/>
    <lineage>
        <taxon>Archaea</taxon>
        <taxon>Methanobacteriati</taxon>
        <taxon>Methanobacteriota</taxon>
        <taxon>Stenosarchaea group</taxon>
        <taxon>Halobacteria</taxon>
        <taxon>Halobacteriales</taxon>
        <taxon>Haloarculaceae</taxon>
        <taxon>Haloarcula</taxon>
    </lineage>
</organism>
<dbReference type="AlphaFoldDB" id="A0AAW4PUT2"/>
<sequence length="89" mass="9825">MLYKPDDDEELSTAIVSALSDAKGRDVSQDECVLYDSIDPDALDKLFRGESDEDTVKVEFTTHGAIVILWGNGDITIQVEDLESDPNYA</sequence>
<dbReference type="Proteomes" id="UP001430377">
    <property type="component" value="Unassembled WGS sequence"/>
</dbReference>
<keyword evidence="3" id="KW-1185">Reference proteome</keyword>
<dbReference type="InterPro" id="IPR040624">
    <property type="entry name" value="HalOD1"/>
</dbReference>
<feature type="domain" description="Halobacterial output" evidence="1">
    <location>
        <begin position="7"/>
        <end position="78"/>
    </location>
</feature>